<gene>
    <name evidence="1" type="ORF">HPB49_021215</name>
</gene>
<keyword evidence="2" id="KW-1185">Reference proteome</keyword>
<comment type="caution">
    <text evidence="1">The sequence shown here is derived from an EMBL/GenBank/DDBJ whole genome shotgun (WGS) entry which is preliminary data.</text>
</comment>
<evidence type="ECO:0000313" key="1">
    <source>
        <dbReference type="EMBL" id="KAH7981059.1"/>
    </source>
</evidence>
<organism evidence="1 2">
    <name type="scientific">Dermacentor silvarum</name>
    <name type="common">Tick</name>
    <dbReference type="NCBI Taxonomy" id="543639"/>
    <lineage>
        <taxon>Eukaryota</taxon>
        <taxon>Metazoa</taxon>
        <taxon>Ecdysozoa</taxon>
        <taxon>Arthropoda</taxon>
        <taxon>Chelicerata</taxon>
        <taxon>Arachnida</taxon>
        <taxon>Acari</taxon>
        <taxon>Parasitiformes</taxon>
        <taxon>Ixodida</taxon>
        <taxon>Ixodoidea</taxon>
        <taxon>Ixodidae</taxon>
        <taxon>Rhipicephalinae</taxon>
        <taxon>Dermacentor</taxon>
    </lineage>
</organism>
<evidence type="ECO:0000313" key="2">
    <source>
        <dbReference type="Proteomes" id="UP000821865"/>
    </source>
</evidence>
<dbReference type="Proteomes" id="UP000821865">
    <property type="component" value="Chromosome 1"/>
</dbReference>
<name>A0ACB8E3Z8_DERSI</name>
<dbReference type="EMBL" id="CM023470">
    <property type="protein sequence ID" value="KAH7981059.1"/>
    <property type="molecule type" value="Genomic_DNA"/>
</dbReference>
<reference evidence="1" key="1">
    <citation type="submission" date="2020-05" db="EMBL/GenBank/DDBJ databases">
        <title>Large-scale comparative analyses of tick genomes elucidate their genetic diversity and vector capacities.</title>
        <authorList>
            <person name="Jia N."/>
            <person name="Wang J."/>
            <person name="Shi W."/>
            <person name="Du L."/>
            <person name="Sun Y."/>
            <person name="Zhan W."/>
            <person name="Jiang J."/>
            <person name="Wang Q."/>
            <person name="Zhang B."/>
            <person name="Ji P."/>
            <person name="Sakyi L.B."/>
            <person name="Cui X."/>
            <person name="Yuan T."/>
            <person name="Jiang B."/>
            <person name="Yang W."/>
            <person name="Lam T.T.-Y."/>
            <person name="Chang Q."/>
            <person name="Ding S."/>
            <person name="Wang X."/>
            <person name="Zhu J."/>
            <person name="Ruan X."/>
            <person name="Zhao L."/>
            <person name="Wei J."/>
            <person name="Que T."/>
            <person name="Du C."/>
            <person name="Cheng J."/>
            <person name="Dai P."/>
            <person name="Han X."/>
            <person name="Huang E."/>
            <person name="Gao Y."/>
            <person name="Liu J."/>
            <person name="Shao H."/>
            <person name="Ye R."/>
            <person name="Li L."/>
            <person name="Wei W."/>
            <person name="Wang X."/>
            <person name="Wang C."/>
            <person name="Yang T."/>
            <person name="Huo Q."/>
            <person name="Li W."/>
            <person name="Guo W."/>
            <person name="Chen H."/>
            <person name="Zhou L."/>
            <person name="Ni X."/>
            <person name="Tian J."/>
            <person name="Zhou Y."/>
            <person name="Sheng Y."/>
            <person name="Liu T."/>
            <person name="Pan Y."/>
            <person name="Xia L."/>
            <person name="Li J."/>
            <person name="Zhao F."/>
            <person name="Cao W."/>
        </authorList>
    </citation>
    <scope>NUCLEOTIDE SEQUENCE</scope>
    <source>
        <strain evidence="1">Dsil-2018</strain>
    </source>
</reference>
<sequence length="365" mass="40567">MALYRSAFGFSKKVLEELKQKTQDMDPFKKHGGLLVDELKLLEHLSVKQSGQIEGFVDLGEFTTAADKTMHSDHGMVILFVPFVGGWTQVIGTFATKGNIKGDFLAQVMIDATILTERSGLFVDFITCDGATWNRRMWKVLGVRGTAGDVKCKVEHPVDDRRHLHFISDFPHLIKCLRNGLMKCPFNTPDGHVTMCHVREAYKIDSSSLTLKAMPGITKCHLQPNSFEQQRVSYAFQLFGERVLQGLHLYKADIEAKTGPIDGTQEFFRRINRIICVMTSRFPGEALRPNSSSTEALSGFLKYLAAWEKHAGGAGGFLSESTATGLRFSEDCKIRECGCMCSKCLAGYASEQHQLPSQQQLVGSG</sequence>
<accession>A0ACB8E3Z8</accession>
<proteinExistence type="predicted"/>
<protein>
    <submittedName>
        <fullName evidence="1">Uncharacterized protein</fullName>
    </submittedName>
</protein>